<dbReference type="AlphaFoldDB" id="A0A140L9Y2"/>
<dbReference type="STRING" id="520762.AN619_04830"/>
<name>A0A140L9Y2_9FIRM</name>
<comment type="caution">
    <text evidence="2">The sequence shown here is derived from an EMBL/GenBank/DDBJ whole genome shotgun (WGS) entry which is preliminary data.</text>
</comment>
<feature type="transmembrane region" description="Helical" evidence="1">
    <location>
        <begin position="20"/>
        <end position="39"/>
    </location>
</feature>
<dbReference type="EMBL" id="LOEE01000016">
    <property type="protein sequence ID" value="KXG77357.1"/>
    <property type="molecule type" value="Genomic_DNA"/>
</dbReference>
<protein>
    <recommendedName>
        <fullName evidence="4">Flp/Fap pilin component</fullName>
    </recommendedName>
</protein>
<keyword evidence="1" id="KW-0472">Membrane</keyword>
<gene>
    <name evidence="2" type="ORF">AN619_04830</name>
</gene>
<proteinExistence type="predicted"/>
<evidence type="ECO:0000256" key="1">
    <source>
        <dbReference type="SAM" id="Phobius"/>
    </source>
</evidence>
<accession>A0A140L9Y2</accession>
<dbReference type="Proteomes" id="UP000070456">
    <property type="component" value="Unassembled WGS sequence"/>
</dbReference>
<dbReference type="RefSeq" id="WP_068554740.1">
    <property type="nucleotide sequence ID" value="NZ_LOEE01000016.1"/>
</dbReference>
<keyword evidence="1" id="KW-1133">Transmembrane helix</keyword>
<sequence>MLHNLKLFFIEEEGQGLSEYGIIGAIAAVACVGGMMYLLPKIRAIFNKIGSELDSGSGTTY</sequence>
<evidence type="ECO:0000313" key="3">
    <source>
        <dbReference type="Proteomes" id="UP000070456"/>
    </source>
</evidence>
<dbReference type="PROSITE" id="PS51257">
    <property type="entry name" value="PROKAR_LIPOPROTEIN"/>
    <property type="match status" value="1"/>
</dbReference>
<keyword evidence="1" id="KW-0812">Transmembrane</keyword>
<keyword evidence="3" id="KW-1185">Reference proteome</keyword>
<evidence type="ECO:0008006" key="4">
    <source>
        <dbReference type="Google" id="ProtNLM"/>
    </source>
</evidence>
<organism evidence="2 3">
    <name type="scientific">Thermotalea metallivorans</name>
    <dbReference type="NCBI Taxonomy" id="520762"/>
    <lineage>
        <taxon>Bacteria</taxon>
        <taxon>Bacillati</taxon>
        <taxon>Bacillota</taxon>
        <taxon>Clostridia</taxon>
        <taxon>Peptostreptococcales</taxon>
        <taxon>Thermotaleaceae</taxon>
        <taxon>Thermotalea</taxon>
    </lineage>
</organism>
<reference evidence="2 3" key="1">
    <citation type="submission" date="2015-12" db="EMBL/GenBank/DDBJ databases">
        <title>Draft genome sequence of the thermoanaerobe Thermotalea metallivorans, an isolate from the runoff channel of the Great Artesian Basin, Australia.</title>
        <authorList>
            <person name="Patel B.K."/>
        </authorList>
    </citation>
    <scope>NUCLEOTIDE SEQUENCE [LARGE SCALE GENOMIC DNA]</scope>
    <source>
        <strain evidence="2 3">B2-1</strain>
    </source>
</reference>
<evidence type="ECO:0000313" key="2">
    <source>
        <dbReference type="EMBL" id="KXG77357.1"/>
    </source>
</evidence>